<dbReference type="GO" id="GO:0031146">
    <property type="term" value="P:SCF-dependent proteasomal ubiquitin-dependent protein catabolic process"/>
    <property type="evidence" value="ECO:0007669"/>
    <property type="project" value="TreeGrafter"/>
</dbReference>
<evidence type="ECO:0000313" key="2">
    <source>
        <dbReference type="Proteomes" id="UP000494165"/>
    </source>
</evidence>
<sequence length="460" mass="51729">MCKFIDFTRHELDTADEMKVELTRLARSLPGPSLEQVMTDVVSQLENDLGLGDGEDSGLATALAVFLQPQLRSVNLSSTFHKVRLHPQLRSNCSSTVHSSLSSLKYLSHLNLSMCATNQALLTIAKNCPNLISLNVSCSDELNDEGLLHLVPKDSEGCANLKMLNLLKVWQLTPKCVALVTRGLTQLAHLAYDRFGEMMQCMENKDDALKLINFDHSYSIYKPTYEEVCAACKICPFVSELKVNTNDESLPLFCVLERVEHATIELDGEMKSGTEMWLQQSGLRLRSIDLSVGHDITWKQLLHLAENCQNLKKLKFTGQNLIWDQGAFSEINVAFPRLEELELNFKGIQAIHENLLKWVLASACDSIKCLKIDGPVPFICDTFIESVFKDFPMRNLQEFSFQKARQGQLTVQTLRLAIKNCPDLQRVNLSGFTLEASDIDAVRKEIDQSNLNIKFFVDPA</sequence>
<evidence type="ECO:0008006" key="3">
    <source>
        <dbReference type="Google" id="ProtNLM"/>
    </source>
</evidence>
<dbReference type="Gene3D" id="3.80.10.10">
    <property type="entry name" value="Ribonuclease Inhibitor"/>
    <property type="match status" value="2"/>
</dbReference>
<dbReference type="EMBL" id="CADEPI010000008">
    <property type="protein sequence ID" value="CAB3362204.1"/>
    <property type="molecule type" value="Genomic_DNA"/>
</dbReference>
<gene>
    <name evidence="1" type="ORF">CLODIP_2_CD04969</name>
</gene>
<dbReference type="SUPFAM" id="SSF52047">
    <property type="entry name" value="RNI-like"/>
    <property type="match status" value="2"/>
</dbReference>
<accession>A0A8S1C2X3</accession>
<dbReference type="InterPro" id="IPR032675">
    <property type="entry name" value="LRR_dom_sf"/>
</dbReference>
<dbReference type="GO" id="GO:0019005">
    <property type="term" value="C:SCF ubiquitin ligase complex"/>
    <property type="evidence" value="ECO:0007669"/>
    <property type="project" value="TreeGrafter"/>
</dbReference>
<evidence type="ECO:0000313" key="1">
    <source>
        <dbReference type="EMBL" id="CAB3362204.1"/>
    </source>
</evidence>
<reference evidence="1 2" key="1">
    <citation type="submission" date="2020-04" db="EMBL/GenBank/DDBJ databases">
        <authorList>
            <person name="Alioto T."/>
            <person name="Alioto T."/>
            <person name="Gomez Garrido J."/>
        </authorList>
    </citation>
    <scope>NUCLEOTIDE SEQUENCE [LARGE SCALE GENOMIC DNA]</scope>
</reference>
<keyword evidence="2" id="KW-1185">Reference proteome</keyword>
<dbReference type="PANTHER" id="PTHR13318:SF212">
    <property type="entry name" value="F-BOX_LRR-REPEAT PROTEIN 17"/>
    <property type="match status" value="1"/>
</dbReference>
<comment type="caution">
    <text evidence="1">The sequence shown here is derived from an EMBL/GenBank/DDBJ whole genome shotgun (WGS) entry which is preliminary data.</text>
</comment>
<organism evidence="1 2">
    <name type="scientific">Cloeon dipterum</name>
    <dbReference type="NCBI Taxonomy" id="197152"/>
    <lineage>
        <taxon>Eukaryota</taxon>
        <taxon>Metazoa</taxon>
        <taxon>Ecdysozoa</taxon>
        <taxon>Arthropoda</taxon>
        <taxon>Hexapoda</taxon>
        <taxon>Insecta</taxon>
        <taxon>Pterygota</taxon>
        <taxon>Palaeoptera</taxon>
        <taxon>Ephemeroptera</taxon>
        <taxon>Pisciforma</taxon>
        <taxon>Baetidae</taxon>
        <taxon>Cloeon</taxon>
    </lineage>
</organism>
<dbReference type="SMART" id="SM00367">
    <property type="entry name" value="LRR_CC"/>
    <property type="match status" value="4"/>
</dbReference>
<name>A0A8S1C2X3_9INSE</name>
<dbReference type="AlphaFoldDB" id="A0A8S1C2X3"/>
<dbReference type="InterPro" id="IPR006553">
    <property type="entry name" value="Leu-rich_rpt_Cys-con_subtyp"/>
</dbReference>
<dbReference type="OrthoDB" id="63112at2759"/>
<dbReference type="PANTHER" id="PTHR13318">
    <property type="entry name" value="PARTNER OF PAIRED, ISOFORM B-RELATED"/>
    <property type="match status" value="1"/>
</dbReference>
<dbReference type="Proteomes" id="UP000494165">
    <property type="component" value="Unassembled WGS sequence"/>
</dbReference>
<proteinExistence type="predicted"/>
<protein>
    <recommendedName>
        <fullName evidence="3">F-box domain-containing protein</fullName>
    </recommendedName>
</protein>